<dbReference type="InterPro" id="IPR025997">
    <property type="entry name" value="SBP_2_dom"/>
</dbReference>
<keyword evidence="3" id="KW-0732">Signal</keyword>
<dbReference type="Pfam" id="PF13407">
    <property type="entry name" value="Peripla_BP_4"/>
    <property type="match status" value="1"/>
</dbReference>
<dbReference type="InterPro" id="IPR013459">
    <property type="entry name" value="RhaS"/>
</dbReference>
<gene>
    <name evidence="5" type="primary">rhaS</name>
    <name evidence="5" type="ORF">M8523_07945</name>
</gene>
<accession>A0AA42CJD4</accession>
<organism evidence="5 6">
    <name type="scientific">Lichenifustis flavocetrariae</name>
    <dbReference type="NCBI Taxonomy" id="2949735"/>
    <lineage>
        <taxon>Bacteria</taxon>
        <taxon>Pseudomonadati</taxon>
        <taxon>Pseudomonadota</taxon>
        <taxon>Alphaproteobacteria</taxon>
        <taxon>Hyphomicrobiales</taxon>
        <taxon>Lichenihabitantaceae</taxon>
        <taxon>Lichenifustis</taxon>
    </lineage>
</organism>
<dbReference type="GO" id="GO:0015762">
    <property type="term" value="P:rhamnose transmembrane transport"/>
    <property type="evidence" value="ECO:0007669"/>
    <property type="project" value="InterPro"/>
</dbReference>
<dbReference type="RefSeq" id="WP_282584314.1">
    <property type="nucleotide sequence ID" value="NZ_JAMOIM010000004.1"/>
</dbReference>
<dbReference type="GO" id="GO:0030246">
    <property type="term" value="F:carbohydrate binding"/>
    <property type="evidence" value="ECO:0007669"/>
    <property type="project" value="TreeGrafter"/>
</dbReference>
<comment type="subcellular location">
    <subcellularLocation>
        <location evidence="1">Periplasm</location>
    </subcellularLocation>
</comment>
<feature type="domain" description="Periplasmic binding protein" evidence="4">
    <location>
        <begin position="41"/>
        <end position="298"/>
    </location>
</feature>
<evidence type="ECO:0000313" key="6">
    <source>
        <dbReference type="Proteomes" id="UP001165667"/>
    </source>
</evidence>
<sequence length="343" mass="36146">MNDNSYTADRRRLLKVLAAGSAAAALPLGFGTPAFAANKRIALVVKNLGNTYFDACRDGANEAAKQLGGMEIIYTAPTKPTAEDQIAVLDSLIAQKVDGLIIAADDANALVPVGKKAMQRGIKVISFDSAVATGGRLMHLSASSTPMIGAKQVQMIAKTLKGEGEVAILSAASTMTNQNSWIAAMKEEWKKPEYAKMPLVATVYGDDQDDKSYREMQALVKAHPNLKGVISPTTIGIRAGAKAIMDGGLIGKVYITGLGLPSEMKDAVEKGACDSFAIWNPVDYGYAATMIMADILGGASAKPGTSVKMGRLGETKIGDDGEAVMGEPFTFDKSNVEKFAKIF</sequence>
<dbReference type="PROSITE" id="PS51318">
    <property type="entry name" value="TAT"/>
    <property type="match status" value="1"/>
</dbReference>
<evidence type="ECO:0000256" key="2">
    <source>
        <dbReference type="ARBA" id="ARBA00007639"/>
    </source>
</evidence>
<dbReference type="InterPro" id="IPR050555">
    <property type="entry name" value="Bact_Solute-Bind_Prot2"/>
</dbReference>
<reference evidence="5" key="1">
    <citation type="submission" date="2022-05" db="EMBL/GenBank/DDBJ databases">
        <authorList>
            <person name="Pankratov T."/>
        </authorList>
    </citation>
    <scope>NUCLEOTIDE SEQUENCE</scope>
    <source>
        <strain evidence="5">BP6-180914</strain>
    </source>
</reference>
<dbReference type="AlphaFoldDB" id="A0AA42CJD4"/>
<dbReference type="Proteomes" id="UP001165667">
    <property type="component" value="Unassembled WGS sequence"/>
</dbReference>
<protein>
    <submittedName>
        <fullName evidence="5">Rhamnose ABC transporter substrate-binding protein</fullName>
    </submittedName>
</protein>
<dbReference type="EMBL" id="JAMOIM010000004">
    <property type="protein sequence ID" value="MCW6507951.1"/>
    <property type="molecule type" value="Genomic_DNA"/>
</dbReference>
<proteinExistence type="inferred from homology"/>
<dbReference type="Gene3D" id="3.40.50.2300">
    <property type="match status" value="2"/>
</dbReference>
<evidence type="ECO:0000259" key="4">
    <source>
        <dbReference type="Pfam" id="PF13407"/>
    </source>
</evidence>
<dbReference type="PANTHER" id="PTHR30036:SF8">
    <property type="entry name" value="ABC-TYPE SUGAR TRANSPORT SYSTEM PERIPLASMIC COMPONENT-LIKE PROTEIN"/>
    <property type="match status" value="1"/>
</dbReference>
<feature type="signal peptide" evidence="3">
    <location>
        <begin position="1"/>
        <end position="36"/>
    </location>
</feature>
<dbReference type="InterPro" id="IPR006311">
    <property type="entry name" value="TAT_signal"/>
</dbReference>
<dbReference type="PANTHER" id="PTHR30036">
    <property type="entry name" value="D-XYLOSE-BINDING PERIPLASMIC PROTEIN"/>
    <property type="match status" value="1"/>
</dbReference>
<dbReference type="InterPro" id="IPR028082">
    <property type="entry name" value="Peripla_BP_I"/>
</dbReference>
<evidence type="ECO:0000313" key="5">
    <source>
        <dbReference type="EMBL" id="MCW6507951.1"/>
    </source>
</evidence>
<dbReference type="GO" id="GO:0030288">
    <property type="term" value="C:outer membrane-bounded periplasmic space"/>
    <property type="evidence" value="ECO:0007669"/>
    <property type="project" value="TreeGrafter"/>
</dbReference>
<feature type="chain" id="PRO_5041322755" evidence="3">
    <location>
        <begin position="37"/>
        <end position="343"/>
    </location>
</feature>
<evidence type="ECO:0000256" key="1">
    <source>
        <dbReference type="ARBA" id="ARBA00004418"/>
    </source>
</evidence>
<comment type="caution">
    <text evidence="5">The sequence shown here is derived from an EMBL/GenBank/DDBJ whole genome shotgun (WGS) entry which is preliminary data.</text>
</comment>
<evidence type="ECO:0000256" key="3">
    <source>
        <dbReference type="SAM" id="SignalP"/>
    </source>
</evidence>
<dbReference type="NCBIfam" id="TIGR02637">
    <property type="entry name" value="RhaS"/>
    <property type="match status" value="1"/>
</dbReference>
<dbReference type="SUPFAM" id="SSF53822">
    <property type="entry name" value="Periplasmic binding protein-like I"/>
    <property type="match status" value="1"/>
</dbReference>
<keyword evidence="6" id="KW-1185">Reference proteome</keyword>
<name>A0AA42CJD4_9HYPH</name>
<comment type="similarity">
    <text evidence="2">Belongs to the bacterial solute-binding protein 2 family.</text>
</comment>